<gene>
    <name evidence="2" type="ORF">Tci_880975</name>
</gene>
<evidence type="ECO:0000313" key="2">
    <source>
        <dbReference type="EMBL" id="GFD09006.1"/>
    </source>
</evidence>
<comment type="caution">
    <text evidence="2">The sequence shown here is derived from an EMBL/GenBank/DDBJ whole genome shotgun (WGS) entry which is preliminary data.</text>
</comment>
<name>A0A699TIV5_TANCI</name>
<feature type="region of interest" description="Disordered" evidence="1">
    <location>
        <begin position="1"/>
        <end position="32"/>
    </location>
</feature>
<sequence>MDSEEESDEDVLGTDVGVQDPGDAEASQPLPSPVVYAGSDLEHMDLDVADVQENLKLTVEEQVILRKRIAL</sequence>
<evidence type="ECO:0000256" key="1">
    <source>
        <dbReference type="SAM" id="MobiDB-lite"/>
    </source>
</evidence>
<reference evidence="2" key="1">
    <citation type="journal article" date="2019" name="Sci. Rep.">
        <title>Draft genome of Tanacetum cinerariifolium, the natural source of mosquito coil.</title>
        <authorList>
            <person name="Yamashiro T."/>
            <person name="Shiraishi A."/>
            <person name="Satake H."/>
            <person name="Nakayama K."/>
        </authorList>
    </citation>
    <scope>NUCLEOTIDE SEQUENCE</scope>
</reference>
<dbReference type="EMBL" id="BKCJ011242330">
    <property type="protein sequence ID" value="GFD09006.1"/>
    <property type="molecule type" value="Genomic_DNA"/>
</dbReference>
<dbReference type="AlphaFoldDB" id="A0A699TIV5"/>
<protein>
    <submittedName>
        <fullName evidence="2">Uncharacterized protein</fullName>
    </submittedName>
</protein>
<feature type="compositionally biased region" description="Acidic residues" evidence="1">
    <location>
        <begin position="1"/>
        <end position="12"/>
    </location>
</feature>
<proteinExistence type="predicted"/>
<organism evidence="2">
    <name type="scientific">Tanacetum cinerariifolium</name>
    <name type="common">Dalmatian daisy</name>
    <name type="synonym">Chrysanthemum cinerariifolium</name>
    <dbReference type="NCBI Taxonomy" id="118510"/>
    <lineage>
        <taxon>Eukaryota</taxon>
        <taxon>Viridiplantae</taxon>
        <taxon>Streptophyta</taxon>
        <taxon>Embryophyta</taxon>
        <taxon>Tracheophyta</taxon>
        <taxon>Spermatophyta</taxon>
        <taxon>Magnoliopsida</taxon>
        <taxon>eudicotyledons</taxon>
        <taxon>Gunneridae</taxon>
        <taxon>Pentapetalae</taxon>
        <taxon>asterids</taxon>
        <taxon>campanulids</taxon>
        <taxon>Asterales</taxon>
        <taxon>Asteraceae</taxon>
        <taxon>Asteroideae</taxon>
        <taxon>Anthemideae</taxon>
        <taxon>Anthemidinae</taxon>
        <taxon>Tanacetum</taxon>
    </lineage>
</organism>
<accession>A0A699TIV5</accession>